<keyword evidence="5" id="KW-0732">Signal</keyword>
<dbReference type="SUPFAM" id="SSF47226">
    <property type="entry name" value="Histidine-containing phosphotransfer domain, HPT domain"/>
    <property type="match status" value="1"/>
</dbReference>
<feature type="transmembrane region" description="Helical" evidence="17">
    <location>
        <begin position="122"/>
        <end position="139"/>
    </location>
</feature>
<dbReference type="Gene3D" id="1.20.120.160">
    <property type="entry name" value="HPT domain"/>
    <property type="match status" value="1"/>
</dbReference>
<evidence type="ECO:0000313" key="21">
    <source>
        <dbReference type="EMBL" id="MBC5763315.1"/>
    </source>
</evidence>
<evidence type="ECO:0000256" key="9">
    <source>
        <dbReference type="ARBA" id="ARBA00023012"/>
    </source>
</evidence>
<keyword evidence="9" id="KW-0902">Two-component regulatory system</keyword>
<evidence type="ECO:0000256" key="2">
    <source>
        <dbReference type="ARBA" id="ARBA00012438"/>
    </source>
</evidence>
<dbReference type="GO" id="GO:0005524">
    <property type="term" value="F:ATP binding"/>
    <property type="evidence" value="ECO:0007669"/>
    <property type="project" value="UniProtKB-KW"/>
</dbReference>
<dbReference type="InterPro" id="IPR008207">
    <property type="entry name" value="Sig_transdc_His_kin_Hpt_dom"/>
</dbReference>
<evidence type="ECO:0000256" key="10">
    <source>
        <dbReference type="ARBA" id="ARBA00023026"/>
    </source>
</evidence>
<feature type="transmembrane region" description="Helical" evidence="17">
    <location>
        <begin position="146"/>
        <end position="168"/>
    </location>
</feature>
<evidence type="ECO:0000256" key="16">
    <source>
        <dbReference type="PROSITE-ProRule" id="PRU00169"/>
    </source>
</evidence>
<reference evidence="21" key="1">
    <citation type="submission" date="2020-08" db="EMBL/GenBank/DDBJ databases">
        <title>Ramlibacter sp. GTP1 16S ribosomal RNA gene genome sequencing and assembly.</title>
        <authorList>
            <person name="Kang M."/>
        </authorList>
    </citation>
    <scope>NUCLEOTIDE SEQUENCE</scope>
    <source>
        <strain evidence="21">GTP1</strain>
    </source>
</reference>
<evidence type="ECO:0000256" key="5">
    <source>
        <dbReference type="ARBA" id="ARBA00022729"/>
    </source>
</evidence>
<dbReference type="GO" id="GO:0000155">
    <property type="term" value="F:phosphorelay sensor kinase activity"/>
    <property type="evidence" value="ECO:0007669"/>
    <property type="project" value="InterPro"/>
</dbReference>
<dbReference type="SMART" id="SM00073">
    <property type="entry name" value="HPT"/>
    <property type="match status" value="1"/>
</dbReference>
<dbReference type="RefSeq" id="WP_187079769.1">
    <property type="nucleotide sequence ID" value="NZ_JACORU010000001.1"/>
</dbReference>
<organism evidence="21 22">
    <name type="scientific">Ramlibacter albus</name>
    <dbReference type="NCBI Taxonomy" id="2079448"/>
    <lineage>
        <taxon>Bacteria</taxon>
        <taxon>Pseudomonadati</taxon>
        <taxon>Pseudomonadota</taxon>
        <taxon>Betaproteobacteria</taxon>
        <taxon>Burkholderiales</taxon>
        <taxon>Comamonadaceae</taxon>
        <taxon>Ramlibacter</taxon>
    </lineage>
</organism>
<keyword evidence="7" id="KW-0418">Kinase</keyword>
<dbReference type="InterPro" id="IPR036641">
    <property type="entry name" value="HPT_dom_sf"/>
</dbReference>
<evidence type="ECO:0000256" key="12">
    <source>
        <dbReference type="ARBA" id="ARBA00064003"/>
    </source>
</evidence>
<comment type="subunit">
    <text evidence="12">At low DSF concentrations, interacts with RpfF.</text>
</comment>
<dbReference type="Pfam" id="PF00072">
    <property type="entry name" value="Response_reg"/>
    <property type="match status" value="1"/>
</dbReference>
<evidence type="ECO:0000256" key="4">
    <source>
        <dbReference type="ARBA" id="ARBA00022679"/>
    </source>
</evidence>
<dbReference type="InterPro" id="IPR036097">
    <property type="entry name" value="HisK_dim/P_sf"/>
</dbReference>
<feature type="domain" description="HPt" evidence="20">
    <location>
        <begin position="748"/>
        <end position="846"/>
    </location>
</feature>
<evidence type="ECO:0000256" key="3">
    <source>
        <dbReference type="ARBA" id="ARBA00022553"/>
    </source>
</evidence>
<feature type="transmembrane region" description="Helical" evidence="17">
    <location>
        <begin position="81"/>
        <end position="102"/>
    </location>
</feature>
<dbReference type="CDD" id="cd17546">
    <property type="entry name" value="REC_hyHK_CKI1_RcsC-like"/>
    <property type="match status" value="1"/>
</dbReference>
<dbReference type="SUPFAM" id="SSF47384">
    <property type="entry name" value="Homodimeric domain of signal transducing histidine kinase"/>
    <property type="match status" value="1"/>
</dbReference>
<evidence type="ECO:0000256" key="1">
    <source>
        <dbReference type="ARBA" id="ARBA00000085"/>
    </source>
</evidence>
<keyword evidence="8" id="KW-0067">ATP-binding</keyword>
<feature type="transmembrane region" description="Helical" evidence="17">
    <location>
        <begin position="220"/>
        <end position="240"/>
    </location>
</feature>
<dbReference type="CDD" id="cd00088">
    <property type="entry name" value="HPT"/>
    <property type="match status" value="1"/>
</dbReference>
<dbReference type="PROSITE" id="PS50109">
    <property type="entry name" value="HIS_KIN"/>
    <property type="match status" value="1"/>
</dbReference>
<dbReference type="FunFam" id="1.10.287.130:FF:000002">
    <property type="entry name" value="Two-component osmosensing histidine kinase"/>
    <property type="match status" value="1"/>
</dbReference>
<dbReference type="InterPro" id="IPR001789">
    <property type="entry name" value="Sig_transdc_resp-reg_receiver"/>
</dbReference>
<proteinExistence type="predicted"/>
<dbReference type="PROSITE" id="PS50894">
    <property type="entry name" value="HPT"/>
    <property type="match status" value="1"/>
</dbReference>
<dbReference type="InterPro" id="IPR003594">
    <property type="entry name" value="HATPase_dom"/>
</dbReference>
<dbReference type="InterPro" id="IPR004358">
    <property type="entry name" value="Sig_transdc_His_kin-like_C"/>
</dbReference>
<dbReference type="PRINTS" id="PR00344">
    <property type="entry name" value="BCTRLSENSOR"/>
</dbReference>
<feature type="domain" description="Response regulatory" evidence="19">
    <location>
        <begin position="593"/>
        <end position="707"/>
    </location>
</feature>
<feature type="modified residue" description="4-aspartylphosphate" evidence="16">
    <location>
        <position position="642"/>
    </location>
</feature>
<keyword evidence="17" id="KW-0812">Transmembrane</keyword>
<evidence type="ECO:0000256" key="6">
    <source>
        <dbReference type="ARBA" id="ARBA00022741"/>
    </source>
</evidence>
<keyword evidence="17" id="KW-0472">Membrane</keyword>
<dbReference type="PANTHER" id="PTHR45339:SF5">
    <property type="entry name" value="HISTIDINE KINASE"/>
    <property type="match status" value="1"/>
</dbReference>
<evidence type="ECO:0000256" key="14">
    <source>
        <dbReference type="ARBA" id="ARBA00070152"/>
    </source>
</evidence>
<feature type="domain" description="Histidine kinase" evidence="18">
    <location>
        <begin position="349"/>
        <end position="570"/>
    </location>
</feature>
<accession>A0A923M4M8</accession>
<dbReference type="PANTHER" id="PTHR45339">
    <property type="entry name" value="HYBRID SIGNAL TRANSDUCTION HISTIDINE KINASE J"/>
    <property type="match status" value="1"/>
</dbReference>
<dbReference type="AlphaFoldDB" id="A0A923M4M8"/>
<evidence type="ECO:0000256" key="8">
    <source>
        <dbReference type="ARBA" id="ARBA00022840"/>
    </source>
</evidence>
<evidence type="ECO:0000256" key="17">
    <source>
        <dbReference type="SAM" id="Phobius"/>
    </source>
</evidence>
<dbReference type="InterPro" id="IPR005467">
    <property type="entry name" value="His_kinase_dom"/>
</dbReference>
<keyword evidence="4" id="KW-0808">Transferase</keyword>
<keyword evidence="22" id="KW-1185">Reference proteome</keyword>
<evidence type="ECO:0000256" key="15">
    <source>
        <dbReference type="PROSITE-ProRule" id="PRU00110"/>
    </source>
</evidence>
<evidence type="ECO:0000259" key="19">
    <source>
        <dbReference type="PROSITE" id="PS50110"/>
    </source>
</evidence>
<keyword evidence="6" id="KW-0547">Nucleotide-binding</keyword>
<dbReference type="InterPro" id="IPR036890">
    <property type="entry name" value="HATPase_C_sf"/>
</dbReference>
<dbReference type="Pfam" id="PF02518">
    <property type="entry name" value="HATPase_c"/>
    <property type="match status" value="1"/>
</dbReference>
<feature type="modified residue" description="Phosphohistidine" evidence="15">
    <location>
        <position position="787"/>
    </location>
</feature>
<name>A0A923M4M8_9BURK</name>
<keyword evidence="17" id="KW-1133">Transmembrane helix</keyword>
<dbReference type="SUPFAM" id="SSF55874">
    <property type="entry name" value="ATPase domain of HSP90 chaperone/DNA topoisomerase II/histidine kinase"/>
    <property type="match status" value="1"/>
</dbReference>
<evidence type="ECO:0000259" key="18">
    <source>
        <dbReference type="PROSITE" id="PS50109"/>
    </source>
</evidence>
<dbReference type="Gene3D" id="3.30.565.10">
    <property type="entry name" value="Histidine kinase-like ATPase, C-terminal domain"/>
    <property type="match status" value="1"/>
</dbReference>
<evidence type="ECO:0000259" key="20">
    <source>
        <dbReference type="PROSITE" id="PS50894"/>
    </source>
</evidence>
<dbReference type="PROSITE" id="PS50110">
    <property type="entry name" value="RESPONSE_REGULATORY"/>
    <property type="match status" value="1"/>
</dbReference>
<dbReference type="EC" id="2.7.13.3" evidence="2"/>
<comment type="caution">
    <text evidence="21">The sequence shown here is derived from an EMBL/GenBank/DDBJ whole genome shotgun (WGS) entry which is preliminary data.</text>
</comment>
<dbReference type="GO" id="GO:0005886">
    <property type="term" value="C:plasma membrane"/>
    <property type="evidence" value="ECO:0007669"/>
    <property type="project" value="UniProtKB-SubCell"/>
</dbReference>
<dbReference type="SUPFAM" id="SSF52172">
    <property type="entry name" value="CheY-like"/>
    <property type="match status" value="1"/>
</dbReference>
<comment type="function">
    <text evidence="11">Member of the two-component regulatory system BvgS/BvgA. Phosphorylates BvgA via a four-step phosphorelay in response to environmental signals.</text>
</comment>
<dbReference type="Gene3D" id="1.10.287.130">
    <property type="match status" value="1"/>
</dbReference>
<dbReference type="Pfam" id="PF00512">
    <property type="entry name" value="HisKA"/>
    <property type="match status" value="1"/>
</dbReference>
<evidence type="ECO:0000256" key="7">
    <source>
        <dbReference type="ARBA" id="ARBA00022777"/>
    </source>
</evidence>
<dbReference type="Pfam" id="PF01627">
    <property type="entry name" value="Hpt"/>
    <property type="match status" value="1"/>
</dbReference>
<feature type="transmembrane region" description="Helical" evidence="17">
    <location>
        <begin position="286"/>
        <end position="304"/>
    </location>
</feature>
<dbReference type="SMART" id="SM00388">
    <property type="entry name" value="HisKA"/>
    <property type="match status" value="1"/>
</dbReference>
<evidence type="ECO:0000313" key="22">
    <source>
        <dbReference type="Proteomes" id="UP000596827"/>
    </source>
</evidence>
<dbReference type="SMART" id="SM00387">
    <property type="entry name" value="HATPase_c"/>
    <property type="match status" value="1"/>
</dbReference>
<keyword evidence="10" id="KW-0843">Virulence</keyword>
<sequence length="846" mass="90781">MDRFVTRVQDRYLIWVAAVLVFATGAVALAGWVLGVDAFKSILPGAVQLKPNTAVGLCVAGLALGLLAADRAGRIAAACGAFVGLVGVLTLIEYLTGTSLGIDELLFEDRALAFNAIPGRMSPYTAWAFAWVGPGLVLLHTRPRHWTVALCALQAGLIGAISIIGYLWNASQIVTDTWLPPVALNTAIALAALAMGMMGLNARARRRQPRKLDKVPQARALTLAFWTLALLMIASTTYTYRTNTNFLQAQRQVEQLLLAAAGGLTPAQQAELARRRMAQEAERTKLLVSLLLALALSVTVIGVLTRTMRVQLHRNLRSRDELKVQGDELRGARVEAEEATRMKSAFLANMSHEIRTPLNAIIGLGHLALQTQLTRQQRDYLTKQQGAARHLLQVVDEILDMSKIEAGKLTLEEAPFTLRAVLEDVGSVMSHRAREKGLELGVTIAPEVPPWVRGDALRVRQVLLNYVNNAIKFTERGRISVYVENVVLEGEDVLLRFSVRDTGIGLTDEERERLFQDFQQADSSTTRKHGGTGLGLSISRSLARLMGGDAGVLSEPRVGSTFWFTAWLRVLDEAPEAAAPPSVPPDAALAGVEVLLVEDNEINQQVAGEVLFAAGARVTVAGNGQEALDMAAAQQFDVVLMDMHMPVMDGIEATQELRRRGVSTPIVAMTASAMAADRERCLAAGMNAFATKPIDPPQLVRAVQQVLPGGEVPAVPQEAPVLLGSGGLQHPVAGLDWDDGLSHIPGGDESFYVSMLRMFVANHEPTVGRLHAAVAKGDMQDVRFVAHTLRGSAATLGAVEVSRLAGEVEAACDGGRPPAEIEALAGELASKLTDLRAGLASALPQP</sequence>
<dbReference type="Proteomes" id="UP000596827">
    <property type="component" value="Unassembled WGS sequence"/>
</dbReference>
<gene>
    <name evidence="21" type="ORF">H8R02_02550</name>
</gene>
<dbReference type="CDD" id="cd16922">
    <property type="entry name" value="HATPase_EvgS-ArcB-TorS-like"/>
    <property type="match status" value="1"/>
</dbReference>
<feature type="transmembrane region" description="Helical" evidence="17">
    <location>
        <begin position="180"/>
        <end position="200"/>
    </location>
</feature>
<dbReference type="Gene3D" id="3.40.50.2300">
    <property type="match status" value="1"/>
</dbReference>
<dbReference type="SMART" id="SM00448">
    <property type="entry name" value="REC"/>
    <property type="match status" value="1"/>
</dbReference>
<feature type="transmembrane region" description="Helical" evidence="17">
    <location>
        <begin position="53"/>
        <end position="69"/>
    </location>
</feature>
<dbReference type="CDD" id="cd00082">
    <property type="entry name" value="HisKA"/>
    <property type="match status" value="1"/>
</dbReference>
<comment type="catalytic activity">
    <reaction evidence="1">
        <text>ATP + protein L-histidine = ADP + protein N-phospho-L-histidine.</text>
        <dbReference type="EC" id="2.7.13.3"/>
    </reaction>
</comment>
<protein>
    <recommendedName>
        <fullName evidence="13">Sensory/regulatory protein RpfC</fullName>
        <ecNumber evidence="2">2.7.13.3</ecNumber>
    </recommendedName>
    <alternativeName>
        <fullName evidence="14">Virulence sensor protein BvgS</fullName>
    </alternativeName>
</protein>
<dbReference type="FunFam" id="3.30.565.10:FF:000010">
    <property type="entry name" value="Sensor histidine kinase RcsC"/>
    <property type="match status" value="1"/>
</dbReference>
<evidence type="ECO:0000256" key="13">
    <source>
        <dbReference type="ARBA" id="ARBA00068150"/>
    </source>
</evidence>
<evidence type="ECO:0000256" key="11">
    <source>
        <dbReference type="ARBA" id="ARBA00058004"/>
    </source>
</evidence>
<dbReference type="EMBL" id="JACORU010000001">
    <property type="protein sequence ID" value="MBC5763315.1"/>
    <property type="molecule type" value="Genomic_DNA"/>
</dbReference>
<dbReference type="InterPro" id="IPR011006">
    <property type="entry name" value="CheY-like_superfamily"/>
</dbReference>
<dbReference type="InterPro" id="IPR003661">
    <property type="entry name" value="HisK_dim/P_dom"/>
</dbReference>
<keyword evidence="3 16" id="KW-0597">Phosphoprotein</keyword>
<feature type="transmembrane region" description="Helical" evidence="17">
    <location>
        <begin position="12"/>
        <end position="33"/>
    </location>
</feature>